<organism evidence="11 12">
    <name type="scientific">Plantimonas leprariae</name>
    <dbReference type="NCBI Taxonomy" id="2615207"/>
    <lineage>
        <taxon>Bacteria</taxon>
        <taxon>Pseudomonadati</taxon>
        <taxon>Pseudomonadota</taxon>
        <taxon>Alphaproteobacteria</taxon>
        <taxon>Hyphomicrobiales</taxon>
        <taxon>Aurantimonadaceae</taxon>
        <taxon>Plantimonas</taxon>
    </lineage>
</organism>
<evidence type="ECO:0000256" key="7">
    <source>
        <dbReference type="ARBA" id="ARBA00022777"/>
    </source>
</evidence>
<keyword evidence="4" id="KW-0597">Phosphoprotein</keyword>
<dbReference type="SMART" id="SM00911">
    <property type="entry name" value="HWE_HK"/>
    <property type="match status" value="1"/>
</dbReference>
<evidence type="ECO:0000259" key="10">
    <source>
        <dbReference type="SMART" id="SM00911"/>
    </source>
</evidence>
<dbReference type="PANTHER" id="PTHR43102">
    <property type="entry name" value="SLR1143 PROTEIN"/>
    <property type="match status" value="1"/>
</dbReference>
<keyword evidence="12" id="KW-1185">Reference proteome</keyword>
<comment type="caution">
    <text evidence="11">The sequence shown here is derived from an EMBL/GenBank/DDBJ whole genome shotgun (WGS) entry which is preliminary data.</text>
</comment>
<dbReference type="InterPro" id="IPR003018">
    <property type="entry name" value="GAF"/>
</dbReference>
<evidence type="ECO:0000256" key="6">
    <source>
        <dbReference type="ARBA" id="ARBA00022741"/>
    </source>
</evidence>
<keyword evidence="5" id="KW-0808">Transferase</keyword>
<dbReference type="InterPro" id="IPR011102">
    <property type="entry name" value="Sig_transdc_His_kinase_HWE"/>
</dbReference>
<dbReference type="InterPro" id="IPR035965">
    <property type="entry name" value="PAS-like_dom_sf"/>
</dbReference>
<dbReference type="InterPro" id="IPR013656">
    <property type="entry name" value="PAS_4"/>
</dbReference>
<feature type="domain" description="GAF" evidence="9">
    <location>
        <begin position="316"/>
        <end position="465"/>
    </location>
</feature>
<evidence type="ECO:0000256" key="5">
    <source>
        <dbReference type="ARBA" id="ARBA00022679"/>
    </source>
</evidence>
<evidence type="ECO:0000313" key="11">
    <source>
        <dbReference type="EMBL" id="KAB0676283.1"/>
    </source>
</evidence>
<keyword evidence="6" id="KW-0547">Nucleotide-binding</keyword>
<dbReference type="Gene3D" id="3.30.450.20">
    <property type="entry name" value="PAS domain"/>
    <property type="match status" value="1"/>
</dbReference>
<evidence type="ECO:0000256" key="1">
    <source>
        <dbReference type="ARBA" id="ARBA00000085"/>
    </source>
</evidence>
<evidence type="ECO:0000256" key="3">
    <source>
        <dbReference type="ARBA" id="ARBA00021740"/>
    </source>
</evidence>
<evidence type="ECO:0000256" key="4">
    <source>
        <dbReference type="ARBA" id="ARBA00022553"/>
    </source>
</evidence>
<accession>A0A7V7PKE7</accession>
<dbReference type="AlphaFoldDB" id="A0A7V7PKE7"/>
<comment type="catalytic activity">
    <reaction evidence="1">
        <text>ATP + protein L-histidine = ADP + protein N-phospho-L-histidine.</text>
        <dbReference type="EC" id="2.7.13.3"/>
    </reaction>
</comment>
<dbReference type="Gene3D" id="3.30.450.40">
    <property type="match status" value="2"/>
</dbReference>
<dbReference type="Gene3D" id="3.30.565.10">
    <property type="entry name" value="Histidine kinase-like ATPase, C-terminal domain"/>
    <property type="match status" value="1"/>
</dbReference>
<dbReference type="SUPFAM" id="SSF55781">
    <property type="entry name" value="GAF domain-like"/>
    <property type="match status" value="2"/>
</dbReference>
<keyword evidence="8" id="KW-0067">ATP-binding</keyword>
<evidence type="ECO:0000313" key="12">
    <source>
        <dbReference type="Proteomes" id="UP000432089"/>
    </source>
</evidence>
<dbReference type="RefSeq" id="WP_150973475.1">
    <property type="nucleotide sequence ID" value="NZ_VZDO01000024.1"/>
</dbReference>
<proteinExistence type="predicted"/>
<dbReference type="EMBL" id="VZDO01000024">
    <property type="protein sequence ID" value="KAB0676283.1"/>
    <property type="molecule type" value="Genomic_DNA"/>
</dbReference>
<dbReference type="SMART" id="SM00065">
    <property type="entry name" value="GAF"/>
    <property type="match status" value="2"/>
</dbReference>
<dbReference type="SUPFAM" id="SSF55785">
    <property type="entry name" value="PYP-like sensor domain (PAS domain)"/>
    <property type="match status" value="1"/>
</dbReference>
<dbReference type="GO" id="GO:0004673">
    <property type="term" value="F:protein histidine kinase activity"/>
    <property type="evidence" value="ECO:0007669"/>
    <property type="project" value="UniProtKB-EC"/>
</dbReference>
<dbReference type="InterPro" id="IPR036890">
    <property type="entry name" value="HATPase_C_sf"/>
</dbReference>
<reference evidence="11 12" key="1">
    <citation type="submission" date="2019-09" db="EMBL/GenBank/DDBJ databases">
        <title>YIM 132180 draft genome.</title>
        <authorList>
            <person name="Zhang K."/>
        </authorList>
    </citation>
    <scope>NUCLEOTIDE SEQUENCE [LARGE SCALE GENOMIC DNA]</scope>
    <source>
        <strain evidence="11 12">YIM 132180</strain>
    </source>
</reference>
<dbReference type="CDD" id="cd00130">
    <property type="entry name" value="PAS"/>
    <property type="match status" value="1"/>
</dbReference>
<feature type="domain" description="GAF" evidence="9">
    <location>
        <begin position="28"/>
        <end position="173"/>
    </location>
</feature>
<dbReference type="Pfam" id="PF01590">
    <property type="entry name" value="GAF"/>
    <property type="match status" value="2"/>
</dbReference>
<dbReference type="Pfam" id="PF08448">
    <property type="entry name" value="PAS_4"/>
    <property type="match status" value="1"/>
</dbReference>
<dbReference type="Proteomes" id="UP000432089">
    <property type="component" value="Unassembled WGS sequence"/>
</dbReference>
<keyword evidence="7" id="KW-0418">Kinase</keyword>
<dbReference type="InterPro" id="IPR029016">
    <property type="entry name" value="GAF-like_dom_sf"/>
</dbReference>
<sequence length="659" mass="72775">MAENPYTSIVADPPRLAALDAYAVLDTPAEPGFDDVVHLACRLCSTPVALVSLVASDRQWFKARLGFPSCQTDLNSSVCAHALSTPDRVLVIPDLTEDPRTSANPLVTGEPHIRFYAGAPLVTADGDVLGTLCVIDHAPRPDGLSAEQKDDLKALARQVMTLLELRRAVVVRDRLREQDRHWRELFGRLDEGFLLGEVIRDADGRARDWRFREVNPAWSRLLGVDPDAVIGRTVREAFPDIEQEWIDEFVGVVDSGRPATFTRQVGTLHRWYEGRAFRLEEDRFGVLFLEVTARVAADTRRAALLSLGDRLRDLTDIGEMTRAASEIVGRTLGATRAGFGRVDTDVETVAIEPDWTAPGMSSIAGVHRFEDYGDLRHELMRGEPLIIDDVDTDPRTRDDPGRMHDVAIGALVNMPVRERGRTVAVVIAHDVAARHWTAEELAFLRNVADRLQAGVARVHAEDQQAVLNRELAHRLKNTLAIVQSLATQTLKDVPERAPIEAFDRRILALSRAHDVLMQKSWSAARMRDVMAGVLTIQADLDRFAFDGPDLDIGPQAALSLSLLLHELATNALKYGSLSSLNGRVNLAWRTEDGAEPVLVLDWAETGGPQVVPPSNRGGFGTKLIRMGLLGTRRTDLRYEPAGLRVEFRAPLSEIQEAAA</sequence>
<dbReference type="PANTHER" id="PTHR43102:SF2">
    <property type="entry name" value="GAF DOMAIN-CONTAINING PROTEIN"/>
    <property type="match status" value="1"/>
</dbReference>
<dbReference type="EC" id="2.7.13.3" evidence="2"/>
<protein>
    <recommendedName>
        <fullName evidence="3">Blue-light-activated histidine kinase</fullName>
        <ecNumber evidence="2">2.7.13.3</ecNumber>
    </recommendedName>
</protein>
<evidence type="ECO:0000256" key="8">
    <source>
        <dbReference type="ARBA" id="ARBA00022840"/>
    </source>
</evidence>
<dbReference type="GO" id="GO:0005524">
    <property type="term" value="F:ATP binding"/>
    <property type="evidence" value="ECO:0007669"/>
    <property type="project" value="UniProtKB-KW"/>
</dbReference>
<dbReference type="Pfam" id="PF07536">
    <property type="entry name" value="HWE_HK"/>
    <property type="match status" value="1"/>
</dbReference>
<evidence type="ECO:0000256" key="2">
    <source>
        <dbReference type="ARBA" id="ARBA00012438"/>
    </source>
</evidence>
<gene>
    <name evidence="11" type="ORF">F6X38_21495</name>
</gene>
<feature type="domain" description="Signal transduction histidine kinase HWE region" evidence="10">
    <location>
        <begin position="470"/>
        <end position="549"/>
    </location>
</feature>
<name>A0A7V7PKE7_9HYPH</name>
<evidence type="ECO:0000259" key="9">
    <source>
        <dbReference type="SMART" id="SM00065"/>
    </source>
</evidence>
<dbReference type="InterPro" id="IPR000014">
    <property type="entry name" value="PAS"/>
</dbReference>